<feature type="transmembrane region" description="Helical" evidence="1">
    <location>
        <begin position="125"/>
        <end position="142"/>
    </location>
</feature>
<feature type="transmembrane region" description="Helical" evidence="1">
    <location>
        <begin position="321"/>
        <end position="339"/>
    </location>
</feature>
<dbReference type="SUPFAM" id="SSF52540">
    <property type="entry name" value="P-loop containing nucleoside triphosphate hydrolases"/>
    <property type="match status" value="1"/>
</dbReference>
<dbReference type="Proteomes" id="UP000567179">
    <property type="component" value="Unassembled WGS sequence"/>
</dbReference>
<dbReference type="InterPro" id="IPR027417">
    <property type="entry name" value="P-loop_NTPase"/>
</dbReference>
<keyword evidence="1" id="KW-0472">Membrane</keyword>
<dbReference type="Gene3D" id="3.40.50.300">
    <property type="entry name" value="P-loop containing nucleotide triphosphate hydrolases"/>
    <property type="match status" value="1"/>
</dbReference>
<reference evidence="2 3" key="1">
    <citation type="journal article" date="2020" name="ISME J.">
        <title>Uncovering the hidden diversity of litter-decomposition mechanisms in mushroom-forming fungi.</title>
        <authorList>
            <person name="Floudas D."/>
            <person name="Bentzer J."/>
            <person name="Ahren D."/>
            <person name="Johansson T."/>
            <person name="Persson P."/>
            <person name="Tunlid A."/>
        </authorList>
    </citation>
    <scope>NUCLEOTIDE SEQUENCE [LARGE SCALE GENOMIC DNA]</scope>
    <source>
        <strain evidence="2 3">CBS 101986</strain>
    </source>
</reference>
<comment type="caution">
    <text evidence="2">The sequence shown here is derived from an EMBL/GenBank/DDBJ whole genome shotgun (WGS) entry which is preliminary data.</text>
</comment>
<organism evidence="2 3">
    <name type="scientific">Psilocybe cf. subviscida</name>
    <dbReference type="NCBI Taxonomy" id="2480587"/>
    <lineage>
        <taxon>Eukaryota</taxon>
        <taxon>Fungi</taxon>
        <taxon>Dikarya</taxon>
        <taxon>Basidiomycota</taxon>
        <taxon>Agaricomycotina</taxon>
        <taxon>Agaricomycetes</taxon>
        <taxon>Agaricomycetidae</taxon>
        <taxon>Agaricales</taxon>
        <taxon>Agaricineae</taxon>
        <taxon>Strophariaceae</taxon>
        <taxon>Psilocybe</taxon>
    </lineage>
</organism>
<keyword evidence="1" id="KW-0812">Transmembrane</keyword>
<evidence type="ECO:0000313" key="2">
    <source>
        <dbReference type="EMBL" id="KAF5312202.1"/>
    </source>
</evidence>
<proteinExistence type="predicted"/>
<evidence type="ECO:0000256" key="1">
    <source>
        <dbReference type="SAM" id="Phobius"/>
    </source>
</evidence>
<feature type="transmembrane region" description="Helical" evidence="1">
    <location>
        <begin position="80"/>
        <end position="105"/>
    </location>
</feature>
<evidence type="ECO:0008006" key="4">
    <source>
        <dbReference type="Google" id="ProtNLM"/>
    </source>
</evidence>
<sequence length="649" mass="72593">MEIKPSFSSSGDDHDAVLSTKLRYATWGIFKIAYIPSTGSPFGMLSSCFPALSALPQYWKSLKVLRRLASDMWHMSKWHCAIYLMYELATVSAPALSLFAAYYVYFNLHGIASGTSPYDTSMKLVAAQIWVIIWLMGGNLSQMRYKPLLSFRGHIGGHMRYRYMPDLPSFTLLRDVLISLEVVFQVLAVIHIAWRMESLQGSLLIIAMLHLTLSFTIVPTNLVGGAGYTFWTENELYKSLIRTHAVIFDDRHRPTTIRDGITENISQEYEDKLRALGPVQADTWILSMGLTPSWYWMLLAAFIFNSLMALYVLSYQLYPPGIRATSLISCMALVHYMVYSMNDSFQAAKGMGQIKSCHEIARICEELSCFYEFLDFGSSTCKRSGSETKGATKGATLVLDNVMASAAIDSTRYARQIPTTTFDMTINGGEVVGVVINSEHERATLGEIVCGLLPITNGSIIWDGKYLAEGSTPWPRQEMAYATPGDTVYPLSLKDNVLMGLDASQKRHVTDQDIESAARICELSPVITTYGWYYIPDGATIVGNSVMPQPDLEAWKALNKHYPPPGISKLTEAQRFAIILCRVYIRVRHGNARLIFLEKPDDRPVTCPALEGLCKLARDEGKTLMVVASEANMPPLDNDRVKLDRIIRL</sequence>
<dbReference type="EMBL" id="JAACJJ010000056">
    <property type="protein sequence ID" value="KAF5312202.1"/>
    <property type="molecule type" value="Genomic_DNA"/>
</dbReference>
<name>A0A8H5AXW8_9AGAR</name>
<gene>
    <name evidence="2" type="ORF">D9619_003829</name>
</gene>
<dbReference type="OrthoDB" id="6500128at2759"/>
<accession>A0A8H5AXW8</accession>
<evidence type="ECO:0000313" key="3">
    <source>
        <dbReference type="Proteomes" id="UP000567179"/>
    </source>
</evidence>
<dbReference type="AlphaFoldDB" id="A0A8H5AXW8"/>
<keyword evidence="1" id="KW-1133">Transmembrane helix</keyword>
<keyword evidence="3" id="KW-1185">Reference proteome</keyword>
<feature type="transmembrane region" description="Helical" evidence="1">
    <location>
        <begin position="294"/>
        <end position="315"/>
    </location>
</feature>
<feature type="transmembrane region" description="Helical" evidence="1">
    <location>
        <begin position="206"/>
        <end position="231"/>
    </location>
</feature>
<protein>
    <recommendedName>
        <fullName evidence="4">ABC transporter domain-containing protein</fullName>
    </recommendedName>
</protein>